<sequence>MLKTVTNWHSNLGLDSYLVNRLTFEILERGEIPSYDVIASNIASQIVAHRLGYFPAWVSDWRCNFVGLEQ</sequence>
<organism evidence="2 3">
    <name type="scientific">Paenibacillus azoreducens</name>
    <dbReference type="NCBI Taxonomy" id="116718"/>
    <lineage>
        <taxon>Bacteria</taxon>
        <taxon>Bacillati</taxon>
        <taxon>Bacillota</taxon>
        <taxon>Bacilli</taxon>
        <taxon>Bacillales</taxon>
        <taxon>Paenibacillaceae</taxon>
        <taxon>Paenibacillus</taxon>
    </lineage>
</organism>
<accession>A0A920CRF6</accession>
<name>A0A920CRF6_9BACL</name>
<dbReference type="Pfam" id="PF08445">
    <property type="entry name" value="FR47"/>
    <property type="match status" value="1"/>
</dbReference>
<feature type="domain" description="GCN5-related N-acetyltransferase Rv2170-like" evidence="1">
    <location>
        <begin position="6"/>
        <end position="61"/>
    </location>
</feature>
<dbReference type="AlphaFoldDB" id="A0A920CRF6"/>
<keyword evidence="3" id="KW-1185">Reference proteome</keyword>
<evidence type="ECO:0000259" key="1">
    <source>
        <dbReference type="Pfam" id="PF08445"/>
    </source>
</evidence>
<dbReference type="RefSeq" id="WP_237100322.1">
    <property type="nucleotide sequence ID" value="NZ_AP025343.1"/>
</dbReference>
<reference evidence="2 3" key="1">
    <citation type="submission" date="2021-03" db="EMBL/GenBank/DDBJ databases">
        <title>Antimicrobial resistance genes in bacteria isolated from Japanese honey, and their potential for conferring macrolide and lincosamide resistance in the American foulbrood pathogen Paenibacillus larvae.</title>
        <authorList>
            <person name="Okamoto M."/>
            <person name="Kumagai M."/>
            <person name="Kanamori H."/>
            <person name="Takamatsu D."/>
        </authorList>
    </citation>
    <scope>NUCLEOTIDE SEQUENCE [LARGE SCALE GENOMIC DNA]</scope>
    <source>
        <strain evidence="2 3">J34TS1</strain>
    </source>
</reference>
<gene>
    <name evidence="2" type="ORF">J34TS1_18440</name>
</gene>
<comment type="caution">
    <text evidence="2">The sequence shown here is derived from an EMBL/GenBank/DDBJ whole genome shotgun (WGS) entry which is preliminary data.</text>
</comment>
<dbReference type="Gene3D" id="3.40.630.30">
    <property type="match status" value="1"/>
</dbReference>
<dbReference type="Proteomes" id="UP000682811">
    <property type="component" value="Unassembled WGS sequence"/>
</dbReference>
<dbReference type="GO" id="GO:0016747">
    <property type="term" value="F:acyltransferase activity, transferring groups other than amino-acyl groups"/>
    <property type="evidence" value="ECO:0007669"/>
    <property type="project" value="InterPro"/>
</dbReference>
<evidence type="ECO:0000313" key="3">
    <source>
        <dbReference type="Proteomes" id="UP000682811"/>
    </source>
</evidence>
<dbReference type="InterPro" id="IPR013653">
    <property type="entry name" value="GCN5-like_dom"/>
</dbReference>
<proteinExistence type="predicted"/>
<dbReference type="EMBL" id="BORT01000006">
    <property type="protein sequence ID" value="GIO47079.1"/>
    <property type="molecule type" value="Genomic_DNA"/>
</dbReference>
<evidence type="ECO:0000313" key="2">
    <source>
        <dbReference type="EMBL" id="GIO47079.1"/>
    </source>
</evidence>
<protein>
    <recommendedName>
        <fullName evidence="1">GCN5-related N-acetyltransferase Rv2170-like domain-containing protein</fullName>
    </recommendedName>
</protein>